<dbReference type="eggNOG" id="COG2027">
    <property type="taxonomic scope" value="Bacteria"/>
</dbReference>
<keyword evidence="4" id="KW-1185">Reference proteome</keyword>
<dbReference type="EMBL" id="CP002467">
    <property type="protein sequence ID" value="ADV84848.1"/>
    <property type="molecule type" value="Genomic_DNA"/>
</dbReference>
<evidence type="ECO:0000313" key="4">
    <source>
        <dbReference type="Proteomes" id="UP000006844"/>
    </source>
</evidence>
<name>E8V589_TERSS</name>
<dbReference type="KEGG" id="tsa:AciPR4_4100"/>
<evidence type="ECO:0000313" key="3">
    <source>
        <dbReference type="EMBL" id="ADV84848.1"/>
    </source>
</evidence>
<evidence type="ECO:0008006" key="5">
    <source>
        <dbReference type="Google" id="ProtNLM"/>
    </source>
</evidence>
<evidence type="ECO:0000256" key="1">
    <source>
        <dbReference type="SAM" id="MobiDB-lite"/>
    </source>
</evidence>
<evidence type="ECO:0000256" key="2">
    <source>
        <dbReference type="SAM" id="SignalP"/>
    </source>
</evidence>
<feature type="signal peptide" evidence="2">
    <location>
        <begin position="1"/>
        <end position="26"/>
    </location>
</feature>
<dbReference type="InterPro" id="IPR017801">
    <property type="entry name" value="DUF3738"/>
</dbReference>
<proteinExistence type="predicted"/>
<feature type="region of interest" description="Disordered" evidence="1">
    <location>
        <begin position="32"/>
        <end position="53"/>
    </location>
</feature>
<accession>E8V589</accession>
<protein>
    <recommendedName>
        <fullName evidence="5">TIGR03435 family protein</fullName>
    </recommendedName>
</protein>
<dbReference type="Pfam" id="PF12543">
    <property type="entry name" value="DUF3738"/>
    <property type="match status" value="1"/>
</dbReference>
<sequence length="266" mass="28910">MTRLTGYPMRWLVTVCFAVGACTAQSQSSASPSFDVASVRPNNSSKDGRSHIYSSSNSGNFRAINVPIKALLLQAYALPETQVLGVPSNVGSGMFDIEAKVTPEFDEQLKLLNEEERKTQKRQMLQALLADRFYLVCHKETRQLPIYALVTAQGGVKLAPSKSNGLLINSSYGKLSAQGLTSEGLARELAKIVGRPVVDEIKATGRFDITLLWTPDEGPRSNAVPSADPPPSIYTAVQEQLGVKLEPRKGPVEVLVVDRLDLPTEN</sequence>
<keyword evidence="2" id="KW-0732">Signal</keyword>
<dbReference type="AlphaFoldDB" id="E8V589"/>
<dbReference type="PROSITE" id="PS51257">
    <property type="entry name" value="PROKAR_LIPOPROTEIN"/>
    <property type="match status" value="1"/>
</dbReference>
<dbReference type="OrthoDB" id="116295at2"/>
<reference evidence="3 4" key="1">
    <citation type="journal article" date="2012" name="Stand. Genomic Sci.">
        <title>Complete genome sequence of Terriglobus saanensis type strain SP1PR4(T), an Acidobacteria from tundra soil.</title>
        <authorList>
            <person name="Rawat S.R."/>
            <person name="Mannisto M.K."/>
            <person name="Starovoytov V."/>
            <person name="Goodwin L."/>
            <person name="Nolan M."/>
            <person name="Hauser L."/>
            <person name="Land M."/>
            <person name="Davenport K.W."/>
            <person name="Woyke T."/>
            <person name="Haggblom M.M."/>
        </authorList>
    </citation>
    <scope>NUCLEOTIDE SEQUENCE</scope>
    <source>
        <strain evidence="4">ATCC BAA-1853 / DSM 23119 / SP1PR4</strain>
    </source>
</reference>
<dbReference type="RefSeq" id="WP_013570578.1">
    <property type="nucleotide sequence ID" value="NC_014963.1"/>
</dbReference>
<organism evidence="3 4">
    <name type="scientific">Terriglobus saanensis (strain ATCC BAA-1853 / DSM 23119 / SP1PR4)</name>
    <dbReference type="NCBI Taxonomy" id="401053"/>
    <lineage>
        <taxon>Bacteria</taxon>
        <taxon>Pseudomonadati</taxon>
        <taxon>Acidobacteriota</taxon>
        <taxon>Terriglobia</taxon>
        <taxon>Terriglobales</taxon>
        <taxon>Acidobacteriaceae</taxon>
        <taxon>Terriglobus</taxon>
    </lineage>
</organism>
<gene>
    <name evidence="3" type="ordered locus">AciPR4_4100</name>
</gene>
<dbReference type="NCBIfam" id="TIGR03435">
    <property type="entry name" value="Soli_TIGR03435"/>
    <property type="match status" value="1"/>
</dbReference>
<dbReference type="HOGENOM" id="CLU_079080_0_0_0"/>
<feature type="chain" id="PRO_5003232905" description="TIGR03435 family protein" evidence="2">
    <location>
        <begin position="27"/>
        <end position="266"/>
    </location>
</feature>
<dbReference type="Proteomes" id="UP000006844">
    <property type="component" value="Chromosome"/>
</dbReference>